<evidence type="ECO:0000256" key="1">
    <source>
        <dbReference type="ARBA" id="ARBA00023125"/>
    </source>
</evidence>
<comment type="caution">
    <text evidence="5">The sequence shown here is derived from an EMBL/GenBank/DDBJ whole genome shotgun (WGS) entry which is preliminary data.</text>
</comment>
<organism evidence="5 6">
    <name type="scientific">Apiospora kogelbergensis</name>
    <dbReference type="NCBI Taxonomy" id="1337665"/>
    <lineage>
        <taxon>Eukaryota</taxon>
        <taxon>Fungi</taxon>
        <taxon>Dikarya</taxon>
        <taxon>Ascomycota</taxon>
        <taxon>Pezizomycotina</taxon>
        <taxon>Sordariomycetes</taxon>
        <taxon>Xylariomycetidae</taxon>
        <taxon>Amphisphaeriales</taxon>
        <taxon>Apiosporaceae</taxon>
        <taxon>Apiospora</taxon>
    </lineage>
</organism>
<dbReference type="InterPro" id="IPR024061">
    <property type="entry name" value="NDT80_DNA-bd_dom"/>
</dbReference>
<dbReference type="GO" id="GO:0045944">
    <property type="term" value="P:positive regulation of transcription by RNA polymerase II"/>
    <property type="evidence" value="ECO:0007669"/>
    <property type="project" value="TreeGrafter"/>
</dbReference>
<dbReference type="PROSITE" id="PS51517">
    <property type="entry name" value="NDT80"/>
    <property type="match status" value="1"/>
</dbReference>
<evidence type="ECO:0000313" key="5">
    <source>
        <dbReference type="EMBL" id="KAK8106261.1"/>
    </source>
</evidence>
<protein>
    <recommendedName>
        <fullName evidence="4">NDT80 domain-containing protein</fullName>
    </recommendedName>
</protein>
<dbReference type="PANTHER" id="PTHR35144:SF2">
    <property type="entry name" value="MEIOSIS-SPECIFIC TRANSCRIPTION FACTOR NDT80"/>
    <property type="match status" value="1"/>
</dbReference>
<dbReference type="Proteomes" id="UP001392437">
    <property type="component" value="Unassembled WGS sequence"/>
</dbReference>
<keyword evidence="6" id="KW-1185">Reference proteome</keyword>
<evidence type="ECO:0000256" key="3">
    <source>
        <dbReference type="SAM" id="MobiDB-lite"/>
    </source>
</evidence>
<feature type="domain" description="NDT80" evidence="4">
    <location>
        <begin position="107"/>
        <end position="387"/>
    </location>
</feature>
<feature type="compositionally biased region" description="Basic and acidic residues" evidence="3">
    <location>
        <begin position="252"/>
        <end position="267"/>
    </location>
</feature>
<dbReference type="EMBL" id="JAQQWP010000008">
    <property type="protein sequence ID" value="KAK8106261.1"/>
    <property type="molecule type" value="Genomic_DNA"/>
</dbReference>
<evidence type="ECO:0000313" key="6">
    <source>
        <dbReference type="Proteomes" id="UP001392437"/>
    </source>
</evidence>
<evidence type="ECO:0000256" key="2">
    <source>
        <dbReference type="PROSITE-ProRule" id="PRU00850"/>
    </source>
</evidence>
<dbReference type="GO" id="GO:0003677">
    <property type="term" value="F:DNA binding"/>
    <property type="evidence" value="ECO:0007669"/>
    <property type="project" value="UniProtKB-KW"/>
</dbReference>
<proteinExistence type="predicted"/>
<reference evidence="5 6" key="1">
    <citation type="submission" date="2023-01" db="EMBL/GenBank/DDBJ databases">
        <title>Analysis of 21 Apiospora genomes using comparative genomics revels a genus with tremendous synthesis potential of carbohydrate active enzymes and secondary metabolites.</title>
        <authorList>
            <person name="Sorensen T."/>
        </authorList>
    </citation>
    <scope>NUCLEOTIDE SEQUENCE [LARGE SCALE GENOMIC DNA]</scope>
    <source>
        <strain evidence="5 6">CBS 117206</strain>
    </source>
</reference>
<evidence type="ECO:0000259" key="4">
    <source>
        <dbReference type="PROSITE" id="PS51517"/>
    </source>
</evidence>
<dbReference type="GO" id="GO:0051321">
    <property type="term" value="P:meiotic cell cycle"/>
    <property type="evidence" value="ECO:0007669"/>
    <property type="project" value="TreeGrafter"/>
</dbReference>
<dbReference type="AlphaFoldDB" id="A0AAW0QTC2"/>
<keyword evidence="1 2" id="KW-0238">DNA-binding</keyword>
<feature type="compositionally biased region" description="Polar residues" evidence="3">
    <location>
        <begin position="418"/>
        <end position="427"/>
    </location>
</feature>
<feature type="region of interest" description="Disordered" evidence="3">
    <location>
        <begin position="1"/>
        <end position="20"/>
    </location>
</feature>
<name>A0AAW0QTC2_9PEZI</name>
<dbReference type="Pfam" id="PF05224">
    <property type="entry name" value="NDT80_PhoG"/>
    <property type="match status" value="1"/>
</dbReference>
<gene>
    <name evidence="5" type="ORF">PG999_009620</name>
</gene>
<feature type="compositionally biased region" description="Polar residues" evidence="3">
    <location>
        <begin position="1"/>
        <end position="17"/>
    </location>
</feature>
<dbReference type="InterPro" id="IPR052605">
    <property type="entry name" value="Fungal_trans_regulator"/>
</dbReference>
<feature type="DNA-binding region" description="NDT80" evidence="2">
    <location>
        <begin position="107"/>
        <end position="387"/>
    </location>
</feature>
<dbReference type="Gene3D" id="2.60.40.1390">
    <property type="entry name" value="NDT80 DNA-binding domain"/>
    <property type="match status" value="1"/>
</dbReference>
<dbReference type="InterPro" id="IPR008967">
    <property type="entry name" value="p53-like_TF_DNA-bd_sf"/>
</dbReference>
<dbReference type="PANTHER" id="PTHR35144">
    <property type="entry name" value="MEIOSIS-SPECIFIC TRANSCRIPTION FACTOR NDT80"/>
    <property type="match status" value="1"/>
</dbReference>
<accession>A0AAW0QTC2</accession>
<sequence>MRFTQDSNNSSLATLESQPPPSVIFPATVPLLHTSTGFPPENNTFYHPASSYLDVRPRLGSSTSSVGMANAPRSHPLPNLGYKTARDIYSSVTPGYARALDHPQRSPPFSIHSRRHPLSPTPSPGLGFTTNPIRTMDPPYGAKSNQNIPPLQGMQQHGQLTYATGHSPIKVEINGTIDKGFFLSEGEWTCYRRNYFSCICSYSLTPNYPGAAMHYTPNSSATHYEVYGFAMSISAMVHESDTHTIDLVQHTPKRDKGPVSRPERVDLSPKPPQQTPHPLGTIYADSHGHNHRLGIGPASGSLYDGFSQSPSGHPTEHTFERIQFKQATANNGKRRAAQQYYHLVVELYAHVGEVGRGVADQWMKVAHRKSAKMIVRGRSPGHYQSERRGSASSGPGASGGSLSGYAPQMQDYGPGSSMLGSTYSTGNYEHRGQYGGHNRPHDLPMEPVMSVEDVKALESSKDYQYYPTPIYEGSDTRQGIEMFTHRTDPEPVVTSMADSMDISASRLKHENETPLPSIFYPNPANPYNNISRGGCNRFEGKPTSAGYYPQMLQQST</sequence>
<dbReference type="SUPFAM" id="SSF49417">
    <property type="entry name" value="p53-like transcription factors"/>
    <property type="match status" value="1"/>
</dbReference>
<dbReference type="GO" id="GO:0000228">
    <property type="term" value="C:nuclear chromosome"/>
    <property type="evidence" value="ECO:0007669"/>
    <property type="project" value="TreeGrafter"/>
</dbReference>
<dbReference type="GO" id="GO:0003700">
    <property type="term" value="F:DNA-binding transcription factor activity"/>
    <property type="evidence" value="ECO:0007669"/>
    <property type="project" value="UniProtKB-UniRule"/>
</dbReference>
<feature type="region of interest" description="Disordered" evidence="3">
    <location>
        <begin position="247"/>
        <end position="278"/>
    </location>
</feature>
<dbReference type="InterPro" id="IPR037141">
    <property type="entry name" value="NDT80_DNA-bd_dom_sf"/>
</dbReference>
<feature type="region of interest" description="Disordered" evidence="3">
    <location>
        <begin position="373"/>
        <end position="445"/>
    </location>
</feature>